<evidence type="ECO:0000256" key="4">
    <source>
        <dbReference type="ARBA" id="ARBA00023163"/>
    </source>
</evidence>
<gene>
    <name evidence="6" type="ORF">CVV65_11125</name>
</gene>
<dbReference type="SUPFAM" id="SSF46785">
    <property type="entry name" value="Winged helix' DNA-binding domain"/>
    <property type="match status" value="1"/>
</dbReference>
<dbReference type="Pfam" id="PF00126">
    <property type="entry name" value="HTH_1"/>
    <property type="match status" value="1"/>
</dbReference>
<evidence type="ECO:0000256" key="2">
    <source>
        <dbReference type="ARBA" id="ARBA00023015"/>
    </source>
</evidence>
<dbReference type="Gene3D" id="3.40.190.290">
    <property type="match status" value="1"/>
</dbReference>
<dbReference type="PRINTS" id="PR00039">
    <property type="entry name" value="HTHLYSR"/>
</dbReference>
<dbReference type="InterPro" id="IPR036388">
    <property type="entry name" value="WH-like_DNA-bd_sf"/>
</dbReference>
<dbReference type="InterPro" id="IPR005119">
    <property type="entry name" value="LysR_subst-bd"/>
</dbReference>
<evidence type="ECO:0000256" key="3">
    <source>
        <dbReference type="ARBA" id="ARBA00023125"/>
    </source>
</evidence>
<proteinExistence type="inferred from homology"/>
<sequence length="335" mass="37214">MDHSLLIFATVAKTRNFSRAAEALHMTQPAVSLQIQALEQKFGVKLLERTNRTVRLTRAGEILLDRAEEILESYRELGLIMDDLVQGEGGHLAIGASYTFGEYVLPRILAQFCKRYPKVSVAITIENTTQVAEAILRREQDVGIVEGGLHHSDLEVLPLFEDELRVVVPASHRLAGRAEATPEELAGERWILREHGSGTREAADKMFSATGLVPAALVELGSTQIIKESVEAGLGVSLLSTWTVVKEIRLGTLKTLRLHEFPILRTFSAVLHRTRYHIRAVDHFIAVLREESETIRRFGTSRWENEIQEGGCTPIMKRAGIEKEARPGPNDGQGG</sequence>
<dbReference type="Proteomes" id="UP000231932">
    <property type="component" value="Chromosome"/>
</dbReference>
<dbReference type="OrthoDB" id="9785745at2"/>
<dbReference type="GO" id="GO:0000976">
    <property type="term" value="F:transcription cis-regulatory region binding"/>
    <property type="evidence" value="ECO:0007669"/>
    <property type="project" value="TreeGrafter"/>
</dbReference>
<keyword evidence="4" id="KW-0804">Transcription</keyword>
<evidence type="ECO:0000313" key="6">
    <source>
        <dbReference type="EMBL" id="ATY86563.1"/>
    </source>
</evidence>
<dbReference type="PANTHER" id="PTHR30126:SF39">
    <property type="entry name" value="HTH-TYPE TRANSCRIPTIONAL REGULATOR CYSL"/>
    <property type="match status" value="1"/>
</dbReference>
<keyword evidence="2" id="KW-0805">Transcription regulation</keyword>
<dbReference type="EMBL" id="CP024955">
    <property type="protein sequence ID" value="ATY86563.1"/>
    <property type="molecule type" value="Genomic_DNA"/>
</dbReference>
<dbReference type="KEGG" id="kyr:CVV65_11125"/>
<evidence type="ECO:0000313" key="7">
    <source>
        <dbReference type="Proteomes" id="UP000231932"/>
    </source>
</evidence>
<dbReference type="Gene3D" id="1.10.10.10">
    <property type="entry name" value="Winged helix-like DNA-binding domain superfamily/Winged helix DNA-binding domain"/>
    <property type="match status" value="1"/>
</dbReference>
<organism evidence="6 7">
    <name type="scientific">Kyrpidia spormannii</name>
    <dbReference type="NCBI Taxonomy" id="2055160"/>
    <lineage>
        <taxon>Bacteria</taxon>
        <taxon>Bacillati</taxon>
        <taxon>Bacillota</taxon>
        <taxon>Bacilli</taxon>
        <taxon>Bacillales</taxon>
        <taxon>Alicyclobacillaceae</taxon>
        <taxon>Kyrpidia</taxon>
    </lineage>
</organism>
<dbReference type="GO" id="GO:0003700">
    <property type="term" value="F:DNA-binding transcription factor activity"/>
    <property type="evidence" value="ECO:0007669"/>
    <property type="project" value="InterPro"/>
</dbReference>
<dbReference type="AlphaFoldDB" id="A0A2K8NB80"/>
<comment type="similarity">
    <text evidence="1">Belongs to the LysR transcriptional regulatory family.</text>
</comment>
<dbReference type="CDD" id="cd08420">
    <property type="entry name" value="PBP2_CysL_like"/>
    <property type="match status" value="1"/>
</dbReference>
<evidence type="ECO:0000259" key="5">
    <source>
        <dbReference type="PROSITE" id="PS50931"/>
    </source>
</evidence>
<feature type="domain" description="HTH lysR-type" evidence="5">
    <location>
        <begin position="1"/>
        <end position="57"/>
    </location>
</feature>
<evidence type="ECO:0000256" key="1">
    <source>
        <dbReference type="ARBA" id="ARBA00009437"/>
    </source>
</evidence>
<accession>A0A2K8NB80</accession>
<dbReference type="FunFam" id="1.10.10.10:FF:000001">
    <property type="entry name" value="LysR family transcriptional regulator"/>
    <property type="match status" value="1"/>
</dbReference>
<dbReference type="Pfam" id="PF03466">
    <property type="entry name" value="LysR_substrate"/>
    <property type="match status" value="1"/>
</dbReference>
<reference evidence="7" key="1">
    <citation type="submission" date="2017-11" db="EMBL/GenBank/DDBJ databases">
        <title>Complete Genome Sequence of Kyrpidia sp. Strain EA-1, a thermophilic, hydrogen-oxidizing Bacterium, isolated from the Azores.</title>
        <authorList>
            <person name="Reiner J.E."/>
            <person name="Lapp C.J."/>
            <person name="Bunk B."/>
            <person name="Gescher J."/>
        </authorList>
    </citation>
    <scope>NUCLEOTIDE SEQUENCE [LARGE SCALE GENOMIC DNA]</scope>
    <source>
        <strain evidence="7">EA-1</strain>
    </source>
</reference>
<dbReference type="RefSeq" id="WP_100669440.1">
    <property type="nucleotide sequence ID" value="NZ_CP024955.1"/>
</dbReference>
<dbReference type="PROSITE" id="PS50931">
    <property type="entry name" value="HTH_LYSR"/>
    <property type="match status" value="1"/>
</dbReference>
<protein>
    <submittedName>
        <fullName evidence="6">LysR family transcriptional regulator</fullName>
    </submittedName>
</protein>
<dbReference type="SUPFAM" id="SSF53850">
    <property type="entry name" value="Periplasmic binding protein-like II"/>
    <property type="match status" value="1"/>
</dbReference>
<keyword evidence="3" id="KW-0238">DNA-binding</keyword>
<dbReference type="PANTHER" id="PTHR30126">
    <property type="entry name" value="HTH-TYPE TRANSCRIPTIONAL REGULATOR"/>
    <property type="match status" value="1"/>
</dbReference>
<name>A0A2K8NB80_9BACL</name>
<dbReference type="InterPro" id="IPR036390">
    <property type="entry name" value="WH_DNA-bd_sf"/>
</dbReference>
<keyword evidence="7" id="KW-1185">Reference proteome</keyword>
<dbReference type="InterPro" id="IPR000847">
    <property type="entry name" value="LysR_HTH_N"/>
</dbReference>